<proteinExistence type="predicted"/>
<dbReference type="AlphaFoldDB" id="A0A9X3L033"/>
<sequence>MAAIELEPLPPREAVEFFRQKGYRMAFSWQDMPAQEHAAAFTVAKAMRLDVLKDIRGATDRAIAEGTTFQDFRRTLGPQLQGKGWWGKREMVDPVTGETVNAQLGSDARLRKIFDTNVATAYSEGQSERIERNIELFPYLQYLRSSSEHPRLSHAAFAGRVMRADDPWWRSHMPVKEWGCKCGVLQLTARQVTQMGLRVSEAPPERYVEYTNTRTGETLDVPVGVHPAFNYRPGLRRENLARALMDKADAAEPRTAARMLADGADLWTPLVQAEFDDFVGRYTRGERRAVGQRRVVGAFSSDQVDALLQAGQLRGADARGTIHVDMTRLRNVLGQGQRAPAQAADAGAALVTQLPTLLRQVGEAWLDGDHAVLLCTSPSDSQRVVKVVVDLTGKARGTAGGNGVVSMEVIDPASFDRTGLSKLQ</sequence>
<evidence type="ECO:0000313" key="2">
    <source>
        <dbReference type="EMBL" id="MCZ8403192.1"/>
    </source>
</evidence>
<accession>A0A9X3L033</accession>
<evidence type="ECO:0000259" key="1">
    <source>
        <dbReference type="Pfam" id="PF04233"/>
    </source>
</evidence>
<protein>
    <submittedName>
        <fullName evidence="2">Phage minor head protein</fullName>
    </submittedName>
</protein>
<reference evidence="2" key="1">
    <citation type="submission" date="2022-12" db="EMBL/GenBank/DDBJ databases">
        <authorList>
            <person name="Voronina O.L."/>
            <person name="Kunda M.S."/>
            <person name="Ryzhova N."/>
            <person name="Aksenova E.I."/>
        </authorList>
    </citation>
    <scope>NUCLEOTIDE SEQUENCE</scope>
    <source>
        <strain evidence="2">SCCH136:Ach223948</strain>
    </source>
</reference>
<dbReference type="Proteomes" id="UP001141992">
    <property type="component" value="Unassembled WGS sequence"/>
</dbReference>
<dbReference type="EMBL" id="JAPZVI010000013">
    <property type="protein sequence ID" value="MCZ8403192.1"/>
    <property type="molecule type" value="Genomic_DNA"/>
</dbReference>
<evidence type="ECO:0000313" key="3">
    <source>
        <dbReference type="Proteomes" id="UP001141992"/>
    </source>
</evidence>
<organism evidence="2 3">
    <name type="scientific">Alcaligenes xylosoxydans xylosoxydans</name>
    <name type="common">Achromobacter xylosoxidans</name>
    <dbReference type="NCBI Taxonomy" id="85698"/>
    <lineage>
        <taxon>Bacteria</taxon>
        <taxon>Pseudomonadati</taxon>
        <taxon>Pseudomonadota</taxon>
        <taxon>Betaproteobacteria</taxon>
        <taxon>Burkholderiales</taxon>
        <taxon>Alcaligenaceae</taxon>
        <taxon>Achromobacter</taxon>
    </lineage>
</organism>
<dbReference type="Pfam" id="PF04233">
    <property type="entry name" value="Phage_Mu_F"/>
    <property type="match status" value="1"/>
</dbReference>
<feature type="domain" description="Phage head morphogenesis" evidence="1">
    <location>
        <begin position="54"/>
        <end position="184"/>
    </location>
</feature>
<name>A0A9X3L033_ALCXX</name>
<dbReference type="RefSeq" id="WP_054437564.1">
    <property type="nucleotide sequence ID" value="NZ_CYTI01000003.1"/>
</dbReference>
<comment type="caution">
    <text evidence="2">The sequence shown here is derived from an EMBL/GenBank/DDBJ whole genome shotgun (WGS) entry which is preliminary data.</text>
</comment>
<dbReference type="InterPro" id="IPR006528">
    <property type="entry name" value="Phage_head_morphogenesis_dom"/>
</dbReference>
<gene>
    <name evidence="2" type="ORF">O9570_17195</name>
</gene>